<dbReference type="PANTHER" id="PTHR12072">
    <property type="entry name" value="CWF19, CELL CYCLE CONTROL PROTEIN"/>
    <property type="match status" value="1"/>
</dbReference>
<feature type="region of interest" description="Disordered" evidence="2">
    <location>
        <begin position="215"/>
        <end position="269"/>
    </location>
</feature>
<dbReference type="InterPro" id="IPR036265">
    <property type="entry name" value="HIT-like_sf"/>
</dbReference>
<dbReference type="EMBL" id="HG937693">
    <property type="protein sequence ID" value="CDP34191.1"/>
    <property type="molecule type" value="Genomic_DNA"/>
</dbReference>
<feature type="domain" description="Cwf19-like C-terminal" evidence="4">
    <location>
        <begin position="338"/>
        <end position="458"/>
    </location>
</feature>
<dbReference type="PhylomeDB" id="A0A060T4Y2"/>
<dbReference type="InterPro" id="IPR040194">
    <property type="entry name" value="Cwf19-like"/>
</dbReference>
<reference evidence="5" key="1">
    <citation type="submission" date="2014-02" db="EMBL/GenBank/DDBJ databases">
        <authorList>
            <person name="Genoscope - CEA"/>
        </authorList>
    </citation>
    <scope>NUCLEOTIDE SEQUENCE</scope>
    <source>
        <strain evidence="5">LS3</strain>
    </source>
</reference>
<feature type="compositionally biased region" description="Basic and acidic residues" evidence="2">
    <location>
        <begin position="103"/>
        <end position="118"/>
    </location>
</feature>
<dbReference type="Pfam" id="PF04677">
    <property type="entry name" value="CwfJ_C_1"/>
    <property type="match status" value="1"/>
</dbReference>
<feature type="compositionally biased region" description="Basic and acidic residues" evidence="2">
    <location>
        <begin position="237"/>
        <end position="257"/>
    </location>
</feature>
<dbReference type="PANTHER" id="PTHR12072:SF5">
    <property type="entry name" value="CWF19-LIKE PROTEIN 2"/>
    <property type="match status" value="1"/>
</dbReference>
<protein>
    <submittedName>
        <fullName evidence="5">ARAD1C06754p</fullName>
    </submittedName>
</protein>
<evidence type="ECO:0000313" key="5">
    <source>
        <dbReference type="EMBL" id="CDP34191.1"/>
    </source>
</evidence>
<feature type="compositionally biased region" description="Basic and acidic residues" evidence="2">
    <location>
        <begin position="15"/>
        <end position="48"/>
    </location>
</feature>
<evidence type="ECO:0000256" key="1">
    <source>
        <dbReference type="ARBA" id="ARBA00006795"/>
    </source>
</evidence>
<reference evidence="5" key="2">
    <citation type="submission" date="2014-06" db="EMBL/GenBank/DDBJ databases">
        <title>The complete genome of Blastobotrys (Arxula) adeninivorans LS3 - a yeast of biotechnological interest.</title>
        <authorList>
            <person name="Kunze G."/>
            <person name="Gaillardin C."/>
            <person name="Czernicka M."/>
            <person name="Durrens P."/>
            <person name="Martin T."/>
            <person name="Boer E."/>
            <person name="Gabaldon T."/>
            <person name="Cruz J."/>
            <person name="Talla E."/>
            <person name="Marck C."/>
            <person name="Goffeau A."/>
            <person name="Barbe V."/>
            <person name="Baret P."/>
            <person name="Baronian K."/>
            <person name="Beier S."/>
            <person name="Bleykasten C."/>
            <person name="Bode R."/>
            <person name="Casaregola S."/>
            <person name="Despons L."/>
            <person name="Fairhead C."/>
            <person name="Giersberg M."/>
            <person name="Gierski P."/>
            <person name="Hahnel U."/>
            <person name="Hartmann A."/>
            <person name="Jankowska D."/>
            <person name="Jubin C."/>
            <person name="Jung P."/>
            <person name="Lafontaine I."/>
            <person name="Leh-Louis V."/>
            <person name="Lemaire M."/>
            <person name="Marcet-Houben M."/>
            <person name="Mascher M."/>
            <person name="Morel G."/>
            <person name="Richard G.-F."/>
            <person name="Riechen J."/>
            <person name="Sacerdot C."/>
            <person name="Sarkar A."/>
            <person name="Savel G."/>
            <person name="Schacherer J."/>
            <person name="Sherman D."/>
            <person name="Straub M.-L."/>
            <person name="Stein N."/>
            <person name="Thierry A."/>
            <person name="Trautwein-Schult A."/>
            <person name="Westhof E."/>
            <person name="Worch S."/>
            <person name="Dujon B."/>
            <person name="Souciet J.-L."/>
            <person name="Wincker P."/>
            <person name="Scholz U."/>
            <person name="Neuveglise N."/>
        </authorList>
    </citation>
    <scope>NUCLEOTIDE SEQUENCE</scope>
    <source>
        <strain evidence="5">LS3</strain>
    </source>
</reference>
<evidence type="ECO:0000259" key="4">
    <source>
        <dbReference type="Pfam" id="PF04677"/>
    </source>
</evidence>
<evidence type="ECO:0000259" key="3">
    <source>
        <dbReference type="Pfam" id="PF04676"/>
    </source>
</evidence>
<feature type="compositionally biased region" description="Basic residues" evidence="2">
    <location>
        <begin position="49"/>
        <end position="65"/>
    </location>
</feature>
<dbReference type="GO" id="GO:0000398">
    <property type="term" value="P:mRNA splicing, via spliceosome"/>
    <property type="evidence" value="ECO:0007669"/>
    <property type="project" value="TreeGrafter"/>
</dbReference>
<proteinExistence type="inferred from homology"/>
<dbReference type="InterPro" id="IPR006768">
    <property type="entry name" value="Cwf19-like_C_dom-1"/>
</dbReference>
<feature type="region of interest" description="Disordered" evidence="2">
    <location>
        <begin position="1"/>
        <end position="165"/>
    </location>
</feature>
<sequence>MISLSIAEQAETGEMSERDLAEFEAQTRRNQDSRASSERSERRREGSRDRHKSHHRHHHRHHEHREHRDDRDRRHRHHSRGERDHHSRDHHSREHRRSRHNRDRHERESEERRTRDRSQSPVRTVPEHSQQQQQEEEEEEEEEEWVVTADTGEFYDSLGPDWGQEHQPVVDASELSEEVSVSRLNKLKAEIMKAEIRGDRFVAEKLQSTYDQLANSQAKGVERGENESENDDNNAEIQEKQENDGEKDNVKVIDRRFQQTRPKTSGEEMTIQDMLREELETRGSGDLLGKQLASRIGRDSGFDSSDLDYQDERAGELAQVDLQKSEQAARNSAIARTQQLYAAIDACPLCMEGMEGSKKLTVIAHGYRVLIAMAPIPVITKGAIAIVPKDHKKNTLECDDDEWEEIRNFMKSLAKMWYDQGKGILFYESAIDRSVRAHACIMAVPVPLNLANTAPGFFREAIMAADDEWSDHQKIIDTAKAAKEGKGRLAFRTSIAKQAPYFHVWFNIDGGYGHIVENSRKWPPGDMFAREVIGGMVQADPAIIKKLPVWKRHDKTRMYLEDLFMPYDWTEDLDT</sequence>
<name>A0A060T4Y2_BLAAD</name>
<organism evidence="5">
    <name type="scientific">Blastobotrys adeninivorans</name>
    <name type="common">Yeast</name>
    <name type="synonym">Arxula adeninivorans</name>
    <dbReference type="NCBI Taxonomy" id="409370"/>
    <lineage>
        <taxon>Eukaryota</taxon>
        <taxon>Fungi</taxon>
        <taxon>Dikarya</taxon>
        <taxon>Ascomycota</taxon>
        <taxon>Saccharomycotina</taxon>
        <taxon>Dipodascomycetes</taxon>
        <taxon>Dipodascales</taxon>
        <taxon>Trichomonascaceae</taxon>
        <taxon>Blastobotrys</taxon>
    </lineage>
</organism>
<gene>
    <name evidence="5" type="ORF">GNLVRS02_ARAD1C06754g</name>
</gene>
<dbReference type="Pfam" id="PF04676">
    <property type="entry name" value="CwfJ_C_2"/>
    <property type="match status" value="1"/>
</dbReference>
<dbReference type="AlphaFoldDB" id="A0A060T4Y2"/>
<feature type="compositionally biased region" description="Basic residues" evidence="2">
    <location>
        <begin position="88"/>
        <end position="102"/>
    </location>
</feature>
<accession>A0A060T4Y2</accession>
<dbReference type="InterPro" id="IPR006767">
    <property type="entry name" value="Cwf19-like_C_dom-2"/>
</dbReference>
<feature type="domain" description="Cwf19-like protein C-terminal" evidence="3">
    <location>
        <begin position="468"/>
        <end position="570"/>
    </location>
</feature>
<feature type="compositionally biased region" description="Acidic residues" evidence="2">
    <location>
        <begin position="134"/>
        <end position="145"/>
    </location>
</feature>
<dbReference type="Gene3D" id="3.30.428.10">
    <property type="entry name" value="HIT-like"/>
    <property type="match status" value="1"/>
</dbReference>
<dbReference type="GO" id="GO:0071014">
    <property type="term" value="C:post-mRNA release spliceosomal complex"/>
    <property type="evidence" value="ECO:0007669"/>
    <property type="project" value="TreeGrafter"/>
</dbReference>
<evidence type="ECO:0000256" key="2">
    <source>
        <dbReference type="SAM" id="MobiDB-lite"/>
    </source>
</evidence>
<comment type="similarity">
    <text evidence="1">Belongs to the CWF19 family.</text>
</comment>